<dbReference type="RefSeq" id="WP_338412472.1">
    <property type="nucleotide sequence ID" value="NZ_CP093310.2"/>
</dbReference>
<dbReference type="PANTHER" id="PTHR43149">
    <property type="entry name" value="ENOYL-COA HYDRATASE"/>
    <property type="match status" value="1"/>
</dbReference>
<dbReference type="CDD" id="cd06558">
    <property type="entry name" value="crotonase-like"/>
    <property type="match status" value="1"/>
</dbReference>
<dbReference type="GO" id="GO:0016853">
    <property type="term" value="F:isomerase activity"/>
    <property type="evidence" value="ECO:0007669"/>
    <property type="project" value="InterPro"/>
</dbReference>
<evidence type="ECO:0000256" key="1">
    <source>
        <dbReference type="ARBA" id="ARBA00005254"/>
    </source>
</evidence>
<dbReference type="KEGG" id="prae:MN210_02550"/>
<comment type="similarity">
    <text evidence="1">Belongs to the enoyl-CoA hydratase/isomerase family.</text>
</comment>
<dbReference type="SUPFAM" id="SSF52096">
    <property type="entry name" value="ClpP/crotonase"/>
    <property type="match status" value="1"/>
</dbReference>
<dbReference type="Gene3D" id="3.90.226.10">
    <property type="entry name" value="2-enoyl-CoA Hydratase, Chain A, domain 1"/>
    <property type="match status" value="1"/>
</dbReference>
<dbReference type="InterPro" id="IPR029045">
    <property type="entry name" value="ClpP/crotonase-like_dom_sf"/>
</dbReference>
<dbReference type="NCBIfam" id="NF005699">
    <property type="entry name" value="PRK07509.1"/>
    <property type="match status" value="1"/>
</dbReference>
<dbReference type="InterPro" id="IPR001753">
    <property type="entry name" value="Enoyl-CoA_hydra/iso"/>
</dbReference>
<evidence type="ECO:0000313" key="3">
    <source>
        <dbReference type="Proteomes" id="UP000829560"/>
    </source>
</evidence>
<accession>A0AAU6PWD8</accession>
<dbReference type="EMBL" id="CP093310">
    <property type="protein sequence ID" value="WXX24444.1"/>
    <property type="molecule type" value="Genomic_DNA"/>
</dbReference>
<evidence type="ECO:0000313" key="2">
    <source>
        <dbReference type="EMBL" id="WXX24444.1"/>
    </source>
</evidence>
<organism evidence="2 3">
    <name type="scientific">Psychrobacter raelei</name>
    <dbReference type="NCBI Taxonomy" id="2565531"/>
    <lineage>
        <taxon>Bacteria</taxon>
        <taxon>Pseudomonadati</taxon>
        <taxon>Pseudomonadota</taxon>
        <taxon>Gammaproteobacteria</taxon>
        <taxon>Moraxellales</taxon>
        <taxon>Moraxellaceae</taxon>
        <taxon>Psychrobacter</taxon>
    </lineage>
</organism>
<keyword evidence="3" id="KW-1185">Reference proteome</keyword>
<protein>
    <submittedName>
        <fullName evidence="2">Crotonase/enoyl-CoA hydratase family protein</fullName>
    </submittedName>
</protein>
<proteinExistence type="inferred from homology"/>
<name>A0AAU6PWD8_9GAMM</name>
<dbReference type="InterPro" id="IPR045002">
    <property type="entry name" value="Ech1-like"/>
</dbReference>
<reference evidence="2" key="1">
    <citation type="submission" date="2024-03" db="EMBL/GenBank/DDBJ databases">
        <title>Psychrobacter raelis sp. nov. isolated from a dog with peritonitis.</title>
        <authorList>
            <person name="Schiavone A."/>
            <person name="Manzulli V."/>
            <person name="Camarda A."/>
            <person name="Cafiero M.A."/>
            <person name="Vasco I."/>
            <person name="Marino L."/>
            <person name="Pennuzzi G."/>
            <person name="Serrecchia L."/>
            <person name="Galante D."/>
            <person name="Pugliese N."/>
        </authorList>
    </citation>
    <scope>NUCLEOTIDE SEQUENCE</scope>
    <source>
        <strain evidence="2">PraFG1</strain>
    </source>
</reference>
<dbReference type="PANTHER" id="PTHR43149:SF1">
    <property type="entry name" value="DELTA(3,5)-DELTA(2,4)-DIENOYL-COA ISOMERASE, MITOCHONDRIAL"/>
    <property type="match status" value="1"/>
</dbReference>
<dbReference type="Pfam" id="PF00378">
    <property type="entry name" value="ECH_1"/>
    <property type="match status" value="1"/>
</dbReference>
<dbReference type="Proteomes" id="UP000829560">
    <property type="component" value="Chromosome"/>
</dbReference>
<sequence>MSSLFSQKLNEKYTTLALSEADEVLTVSLNRPDKKNAMSLRMMRELIDVAERLKKDRSIRSVIINGAGDSFCAGIDLSDLNNPKNAMMGLYELLKPTQSIFQRVCLIWREVPVPVIVVTQGYCIGAGMQLALACDFRISTPDCQFAIMEAKWGLVPDMGLTQSALHVLPVDVLKELTMTARLIDANQAEQLHLVTHIDDTPYERAHALATEIATRSPDAVLASKRVINQMTKQSFCALYQEKMWQLKLMGGGKNRKLAIKKAKDNSVQFLKRQFS</sequence>
<dbReference type="AlphaFoldDB" id="A0AAU6PWD8"/>
<gene>
    <name evidence="2" type="ORF">MN210_02550</name>
</gene>